<dbReference type="Proteomes" id="UP000822688">
    <property type="component" value="Chromosome 8"/>
</dbReference>
<sequence length="161" mass="18313">QSFQIHFRNLKAIWPSVASVTYYYQSLETHHSCCQALCKVTCGELLHCISHMPNRMFWKCSENVHPDDLRLQLIATPIYSGCALTRRCPSRPSLRQACHLCTRIIPLSLQLINAHGHGDTGCRCRIHVRRHQSWCSPRKNVGLSSDSLRLQQNSLSICTGT</sequence>
<gene>
    <name evidence="1" type="ORF">KC19_8G157800</name>
</gene>
<reference evidence="1" key="1">
    <citation type="submission" date="2020-06" db="EMBL/GenBank/DDBJ databases">
        <title>WGS assembly of Ceratodon purpureus strain R40.</title>
        <authorList>
            <person name="Carey S.B."/>
            <person name="Jenkins J."/>
            <person name="Shu S."/>
            <person name="Lovell J.T."/>
            <person name="Sreedasyam A."/>
            <person name="Maumus F."/>
            <person name="Tiley G.P."/>
            <person name="Fernandez-Pozo N."/>
            <person name="Barry K."/>
            <person name="Chen C."/>
            <person name="Wang M."/>
            <person name="Lipzen A."/>
            <person name="Daum C."/>
            <person name="Saski C.A."/>
            <person name="Payton A.C."/>
            <person name="Mcbreen J.C."/>
            <person name="Conrad R.E."/>
            <person name="Kollar L.M."/>
            <person name="Olsson S."/>
            <person name="Huttunen S."/>
            <person name="Landis J.B."/>
            <person name="Wickett N.J."/>
            <person name="Johnson M.G."/>
            <person name="Rensing S.A."/>
            <person name="Grimwood J."/>
            <person name="Schmutz J."/>
            <person name="Mcdaniel S.F."/>
        </authorList>
    </citation>
    <scope>NUCLEOTIDE SEQUENCE</scope>
    <source>
        <strain evidence="1">R40</strain>
    </source>
</reference>
<feature type="non-terminal residue" evidence="1">
    <location>
        <position position="1"/>
    </location>
</feature>
<name>A0A8T0GYZ1_CERPU</name>
<organism evidence="1 2">
    <name type="scientific">Ceratodon purpureus</name>
    <name type="common">Fire moss</name>
    <name type="synonym">Dicranum purpureum</name>
    <dbReference type="NCBI Taxonomy" id="3225"/>
    <lineage>
        <taxon>Eukaryota</taxon>
        <taxon>Viridiplantae</taxon>
        <taxon>Streptophyta</taxon>
        <taxon>Embryophyta</taxon>
        <taxon>Bryophyta</taxon>
        <taxon>Bryophytina</taxon>
        <taxon>Bryopsida</taxon>
        <taxon>Dicranidae</taxon>
        <taxon>Pseudoditrichales</taxon>
        <taxon>Ditrichaceae</taxon>
        <taxon>Ceratodon</taxon>
    </lineage>
</organism>
<dbReference type="AlphaFoldDB" id="A0A8T0GYZ1"/>
<dbReference type="EMBL" id="CM026429">
    <property type="protein sequence ID" value="KAG0565031.1"/>
    <property type="molecule type" value="Genomic_DNA"/>
</dbReference>
<protein>
    <submittedName>
        <fullName evidence="1">Uncharacterized protein</fullName>
    </submittedName>
</protein>
<evidence type="ECO:0000313" key="1">
    <source>
        <dbReference type="EMBL" id="KAG0565031.1"/>
    </source>
</evidence>
<comment type="caution">
    <text evidence="1">The sequence shown here is derived from an EMBL/GenBank/DDBJ whole genome shotgun (WGS) entry which is preliminary data.</text>
</comment>
<keyword evidence="2" id="KW-1185">Reference proteome</keyword>
<proteinExistence type="predicted"/>
<accession>A0A8T0GYZ1</accession>
<evidence type="ECO:0000313" key="2">
    <source>
        <dbReference type="Proteomes" id="UP000822688"/>
    </source>
</evidence>